<protein>
    <submittedName>
        <fullName evidence="1">Uncharacterized protein</fullName>
    </submittedName>
</protein>
<proteinExistence type="predicted"/>
<reference evidence="1 2" key="1">
    <citation type="journal article" date="2024" name="Nat. Commun.">
        <title>Phylogenomics reveals the evolutionary origins of lichenization in chlorophyte algae.</title>
        <authorList>
            <person name="Puginier C."/>
            <person name="Libourel C."/>
            <person name="Otte J."/>
            <person name="Skaloud P."/>
            <person name="Haon M."/>
            <person name="Grisel S."/>
            <person name="Petersen M."/>
            <person name="Berrin J.G."/>
            <person name="Delaux P.M."/>
            <person name="Dal Grande F."/>
            <person name="Keller J."/>
        </authorList>
    </citation>
    <scope>NUCLEOTIDE SEQUENCE [LARGE SCALE GENOMIC DNA]</scope>
    <source>
        <strain evidence="1 2">SAG 216-7</strain>
    </source>
</reference>
<evidence type="ECO:0000313" key="2">
    <source>
        <dbReference type="Proteomes" id="UP001491310"/>
    </source>
</evidence>
<comment type="caution">
    <text evidence="1">The sequence shown here is derived from an EMBL/GenBank/DDBJ whole genome shotgun (WGS) entry which is preliminary data.</text>
</comment>
<organism evidence="1 2">
    <name type="scientific">Coccomyxa subellipsoidea</name>
    <dbReference type="NCBI Taxonomy" id="248742"/>
    <lineage>
        <taxon>Eukaryota</taxon>
        <taxon>Viridiplantae</taxon>
        <taxon>Chlorophyta</taxon>
        <taxon>core chlorophytes</taxon>
        <taxon>Trebouxiophyceae</taxon>
        <taxon>Trebouxiophyceae incertae sedis</taxon>
        <taxon>Coccomyxaceae</taxon>
        <taxon>Coccomyxa</taxon>
    </lineage>
</organism>
<sequence length="584" mass="63372">MSAVAETEKIGEDSRHIVVSPGDVSMPDAPDTATLLVLLPGAYMKPDDYMGIIAGLRGKMEGKVSLWVAAAHPIWQEVDIKAPDAMQQATQRVAGAVNALLQQAQQEGFPAAILPSGRITNMVILAHSSAALFAAPLASRLAGALILLGSYLFPSSEYHASLREFSRPVMHLGGMLDGQARFSKMAIPAQEAAAFAYQSDPMYAAAQKPVILLPGVNHANLSNGHMRSDANDLSAEVSLESANLQVASAIADFLLVHRATDEQEVDAALQRLVQQCINTAEWLAPFTRALGRGSIDYLWKRHEPEIKKLGYSDLFWAAAFNLAFFSGAEVLPDSDTSRRFVAHSGELSAASEMCTHVQTRLVLLADQMDPDSMSPVIHFRIVSSVHTDLDAFIRSQPTLQPCKGNDGASLVLHVHCYLYRPNLVPFGHRFPVAPQYFLKLKSAEAIALVCHGPDIGNPNKADAVSAAEVNAETYQWALENVDRESRELFLQRGKQLSFVPDRDVSKEIATPVQWIKDMPLDFHDTGPNGTSVCSPVVKTAAVHSSGKPGPEAAFQGNHYMKIISRAGAMEWIMCDGLRPSSHQP</sequence>
<name>A0ABR2Z2L0_9CHLO</name>
<keyword evidence="2" id="KW-1185">Reference proteome</keyword>
<gene>
    <name evidence="1" type="ORF">WJX75_003983</name>
</gene>
<dbReference type="Proteomes" id="UP001491310">
    <property type="component" value="Unassembled WGS sequence"/>
</dbReference>
<accession>A0ABR2Z2L0</accession>
<dbReference type="EMBL" id="JALJOT010000001">
    <property type="protein sequence ID" value="KAK9918414.1"/>
    <property type="molecule type" value="Genomic_DNA"/>
</dbReference>
<evidence type="ECO:0000313" key="1">
    <source>
        <dbReference type="EMBL" id="KAK9918414.1"/>
    </source>
</evidence>